<keyword evidence="2" id="KW-1185">Reference proteome</keyword>
<dbReference type="SUPFAM" id="SSF52467">
    <property type="entry name" value="DHS-like NAD/FAD-binding domain"/>
    <property type="match status" value="1"/>
</dbReference>
<evidence type="ECO:0000313" key="1">
    <source>
        <dbReference type="EMBL" id="EKS35396.1"/>
    </source>
</evidence>
<evidence type="ECO:0000313" key="2">
    <source>
        <dbReference type="Proteomes" id="UP000001095"/>
    </source>
</evidence>
<comment type="caution">
    <text evidence="1">The sequence shown here is derived from an EMBL/GenBank/DDBJ whole genome shotgun (WGS) entry which is preliminary data.</text>
</comment>
<sequence length="250" mass="28569">MSVTWDGGKKQGPSWTAMVDEAARLLGCSDPQLLRHRGSDLQILEYFKIKNHTIAPLTNWLSQQFANATDDEILASPIHAALVELENCSIYYTTNYDDFIERALKKRGRICQIVTAEHTMSHDRAVVEIVKFHGDFNNPTEMVVTESHYMDRMRLESPMDFKLRGDLLGRAVLFIGYSFRDPNVNYIFHIIQRILSHLPDSASGRRAYIILPDPSEFERQLFQERNIEVVPVSSGNIAKNAANIIREMAE</sequence>
<protein>
    <submittedName>
        <fullName evidence="1">Uncharacterized protein</fullName>
    </submittedName>
</protein>
<dbReference type="InterPro" id="IPR029035">
    <property type="entry name" value="DHS-like_NAD/FAD-binding_dom"/>
</dbReference>
<dbReference type="HOGENOM" id="CLU_082728_0_0_5"/>
<name>K8P1S2_9BRAD</name>
<dbReference type="Proteomes" id="UP000001095">
    <property type="component" value="Unassembled WGS sequence"/>
</dbReference>
<accession>K8P1S2</accession>
<dbReference type="Pfam" id="PF13289">
    <property type="entry name" value="SIR2_2"/>
    <property type="match status" value="1"/>
</dbReference>
<proteinExistence type="predicted"/>
<dbReference type="PATRIC" id="fig|883079.3.peg.2716"/>
<dbReference type="EMBL" id="AGWY01000011">
    <property type="protein sequence ID" value="EKS35396.1"/>
    <property type="molecule type" value="Genomic_DNA"/>
</dbReference>
<reference evidence="1 2" key="1">
    <citation type="submission" date="2012-04" db="EMBL/GenBank/DDBJ databases">
        <title>The Genome Sequence of Afipia clevelandensis ATCC 49720.</title>
        <authorList>
            <consortium name="The Broad Institute Genome Sequencing Platform"/>
            <person name="Earl A."/>
            <person name="Ward D."/>
            <person name="Feldgarden M."/>
            <person name="Gevers D."/>
            <person name="Huys G."/>
            <person name="Walker B."/>
            <person name="Young S.K."/>
            <person name="Zeng Q."/>
            <person name="Gargeya S."/>
            <person name="Fitzgerald M."/>
            <person name="Haas B."/>
            <person name="Abouelleil A."/>
            <person name="Alvarado L."/>
            <person name="Arachchi H.M."/>
            <person name="Berlin A."/>
            <person name="Chapman S.B."/>
            <person name="Goldberg J."/>
            <person name="Griggs A."/>
            <person name="Gujja S."/>
            <person name="Hansen M."/>
            <person name="Howarth C."/>
            <person name="Imamovic A."/>
            <person name="Larimer J."/>
            <person name="McCowen C."/>
            <person name="Montmayeur A."/>
            <person name="Murphy C."/>
            <person name="Neiman D."/>
            <person name="Pearson M."/>
            <person name="Priest M."/>
            <person name="Roberts A."/>
            <person name="Saif S."/>
            <person name="Shea T."/>
            <person name="Sisk P."/>
            <person name="Sykes S."/>
            <person name="Wortman J."/>
            <person name="Nusbaum C."/>
            <person name="Birren B."/>
        </authorList>
    </citation>
    <scope>NUCLEOTIDE SEQUENCE [LARGE SCALE GENOMIC DNA]</scope>
    <source>
        <strain evidence="1 2">ATCC 49720</strain>
    </source>
</reference>
<gene>
    <name evidence="1" type="ORF">HMPREF9696_02668</name>
</gene>
<organism evidence="1 2">
    <name type="scientific">Afipia clevelandensis ATCC 49720</name>
    <dbReference type="NCBI Taxonomy" id="883079"/>
    <lineage>
        <taxon>Bacteria</taxon>
        <taxon>Pseudomonadati</taxon>
        <taxon>Pseudomonadota</taxon>
        <taxon>Alphaproteobacteria</taxon>
        <taxon>Hyphomicrobiales</taxon>
        <taxon>Nitrobacteraceae</taxon>
        <taxon>Afipia</taxon>
    </lineage>
</organism>
<dbReference type="AlphaFoldDB" id="K8P1S2"/>
<dbReference type="RefSeq" id="WP_002713536.1">
    <property type="nucleotide sequence ID" value="NZ_KB375281.1"/>
</dbReference>